<name>A0A161HHW1_9ASCO</name>
<accession>A0A161HHW1</accession>
<dbReference type="GO" id="GO:0000785">
    <property type="term" value="C:chromatin"/>
    <property type="evidence" value="ECO:0007669"/>
    <property type="project" value="TreeGrafter"/>
</dbReference>
<keyword evidence="4" id="KW-1185">Reference proteome</keyword>
<dbReference type="GO" id="GO:0008278">
    <property type="term" value="C:cohesin complex"/>
    <property type="evidence" value="ECO:0007669"/>
    <property type="project" value="TreeGrafter"/>
</dbReference>
<dbReference type="OrthoDB" id="498590at2759"/>
<dbReference type="InterPro" id="IPR011989">
    <property type="entry name" value="ARM-like"/>
</dbReference>
<dbReference type="KEGG" id="slb:AWJ20_3339"/>
<gene>
    <name evidence="3" type="primary">IRR1</name>
    <name evidence="3" type="ORF">AWJ20_3339</name>
</gene>
<dbReference type="RefSeq" id="XP_018738177.1">
    <property type="nucleotide sequence ID" value="XM_018880349.1"/>
</dbReference>
<feature type="compositionally biased region" description="Acidic residues" evidence="1">
    <location>
        <begin position="960"/>
        <end position="982"/>
    </location>
</feature>
<feature type="domain" description="SCD" evidence="2">
    <location>
        <begin position="231"/>
        <end position="323"/>
    </location>
</feature>
<dbReference type="InterPro" id="IPR039662">
    <property type="entry name" value="Cohesin_Scc3/SA"/>
</dbReference>
<proteinExistence type="predicted"/>
<dbReference type="PANTHER" id="PTHR11199:SF0">
    <property type="entry name" value="LD34181P-RELATED"/>
    <property type="match status" value="1"/>
</dbReference>
<dbReference type="GO" id="GO:0003682">
    <property type="term" value="F:chromatin binding"/>
    <property type="evidence" value="ECO:0007669"/>
    <property type="project" value="TreeGrafter"/>
</dbReference>
<evidence type="ECO:0000313" key="3">
    <source>
        <dbReference type="EMBL" id="ANB15700.1"/>
    </source>
</evidence>
<evidence type="ECO:0000313" key="4">
    <source>
        <dbReference type="Proteomes" id="UP000189580"/>
    </source>
</evidence>
<evidence type="ECO:0000256" key="1">
    <source>
        <dbReference type="SAM" id="MobiDB-lite"/>
    </source>
</evidence>
<dbReference type="AlphaFoldDB" id="A0A161HHW1"/>
<dbReference type="Gene3D" id="1.25.10.10">
    <property type="entry name" value="Leucine-rich Repeat Variant"/>
    <property type="match status" value="1"/>
</dbReference>
<evidence type="ECO:0000259" key="2">
    <source>
        <dbReference type="PROSITE" id="PS51425"/>
    </source>
</evidence>
<dbReference type="PROSITE" id="PS51425">
    <property type="entry name" value="SCD"/>
    <property type="match status" value="1"/>
</dbReference>
<sequence>MENKIFSALIDPETSIEGLALDWLSEYKQDPNTAVADVINFLLKSCGCDIPVQPHDIVHPDSAAETFSPIEEKARNYAGVEYAIVSRKVARFRHAFEDFFTSIVNNAGEDGILYYDEDQEDEGGNIIFSLIKWFSPMSTAHLRSFRHTATVAVLSMITELCELYKRRVDEVTKLVAQVNALKEKKKAKKLSSTEKKQLGNKISDIEAIINIENNKLSTISNAIEAASVSVWAHRNRDVDPRIRVDCVKFLAKWISIVPEKFVDASSLKCIGSGLSDLESSVRTQVLSVLVALFKSLYMDDSESAAKGAFGQFIVRYGDRIRQVAEHDVDDSARKLAVSLMTILNKLDILEEDAEAANESVLSQLIFDADDRVRKEAATYFVAAVSRAMDDLEIHENVLQKVQAALPEFKESWVFFKDIGIKFVTILEKTDDDEEEEEVTERLLLSNKRFDALPSRIALASSSIHDVMILKKSELYLEWQELLEQLLYDFSSFDIPKIRKIDEGDVTSYIEACTLDEPELQSILLDVLFGFLNSTIKSFSSNKLTKKRGQKEAANPQKSLEELYSRLIDAIPSLLEKFSFSDSSTAKVLRLISLIDLETGFVKLNKEDVYNRIVEIAVKKFQISQSSELLREVELIFRSARYKGSSFADEVESKLVELMEDLSYDVRDKLGNTQFSEISILESLGKIERLSPILDVQDYLDVSVQLPKGRQDILAKILAEQVAKFPTDSIESDELEQRILFVKTVVNILRHYSISKFAALILPTAGLTTTDKQLLDTSVVSSVLTTIERLSRPSNDLQGSVNTNVTDELRIFLNLTMLDIIISGWSSKVRAEIAGKADFQLYSIVPETVPAKTVAETMRLFLRIEDYYLDLTNEEKNNAPDLDEMVGYIASDESDLSKLTELQLEYLMCEIASRVLVTASAGLWLRASEFVKRLAANKSRISHRYMNLLRDISRQLPTPPPEEDEEENPEVEVDIDLDVDDVTGEAMQLD</sequence>
<dbReference type="InterPro" id="IPR016024">
    <property type="entry name" value="ARM-type_fold"/>
</dbReference>
<dbReference type="Pfam" id="PF21581">
    <property type="entry name" value="SCD"/>
    <property type="match status" value="1"/>
</dbReference>
<organism evidence="3 4">
    <name type="scientific">Sugiyamaella lignohabitans</name>
    <dbReference type="NCBI Taxonomy" id="796027"/>
    <lineage>
        <taxon>Eukaryota</taxon>
        <taxon>Fungi</taxon>
        <taxon>Dikarya</taxon>
        <taxon>Ascomycota</taxon>
        <taxon>Saccharomycotina</taxon>
        <taxon>Dipodascomycetes</taxon>
        <taxon>Dipodascales</taxon>
        <taxon>Trichomonascaceae</taxon>
        <taxon>Sugiyamaella</taxon>
    </lineage>
</organism>
<dbReference type="PANTHER" id="PTHR11199">
    <property type="entry name" value="STROMAL ANTIGEN"/>
    <property type="match status" value="1"/>
</dbReference>
<dbReference type="InterPro" id="IPR020839">
    <property type="entry name" value="SCD"/>
</dbReference>
<dbReference type="SUPFAM" id="SSF48371">
    <property type="entry name" value="ARM repeat"/>
    <property type="match status" value="1"/>
</dbReference>
<feature type="region of interest" description="Disordered" evidence="1">
    <location>
        <begin position="953"/>
        <end position="989"/>
    </location>
</feature>
<dbReference type="GO" id="GO:0007062">
    <property type="term" value="P:sister chromatid cohesion"/>
    <property type="evidence" value="ECO:0007669"/>
    <property type="project" value="UniProtKB-ARBA"/>
</dbReference>
<dbReference type="Pfam" id="PF08514">
    <property type="entry name" value="STAG"/>
    <property type="match status" value="1"/>
</dbReference>
<reference evidence="3 4" key="1">
    <citation type="submission" date="2016-02" db="EMBL/GenBank/DDBJ databases">
        <title>Complete genome sequence and transcriptome regulation of the pentose utilising yeast Sugiyamaella lignohabitans.</title>
        <authorList>
            <person name="Bellasio M."/>
            <person name="Peymann A."/>
            <person name="Valli M."/>
            <person name="Sipitzky M."/>
            <person name="Graf A."/>
            <person name="Sauer M."/>
            <person name="Marx H."/>
            <person name="Mattanovich D."/>
        </authorList>
    </citation>
    <scope>NUCLEOTIDE SEQUENCE [LARGE SCALE GENOMIC DNA]</scope>
    <source>
        <strain evidence="3 4">CBS 10342</strain>
    </source>
</reference>
<dbReference type="GeneID" id="30035350"/>
<dbReference type="EMBL" id="CP014503">
    <property type="protein sequence ID" value="ANB15700.1"/>
    <property type="molecule type" value="Genomic_DNA"/>
</dbReference>
<dbReference type="InterPro" id="IPR013721">
    <property type="entry name" value="STAG"/>
</dbReference>
<dbReference type="Proteomes" id="UP000189580">
    <property type="component" value="Chromosome b"/>
</dbReference>
<dbReference type="GO" id="GO:0005634">
    <property type="term" value="C:nucleus"/>
    <property type="evidence" value="ECO:0007669"/>
    <property type="project" value="TreeGrafter"/>
</dbReference>
<protein>
    <submittedName>
        <fullName evidence="3">Irr1p</fullName>
    </submittedName>
</protein>